<evidence type="ECO:0000313" key="6">
    <source>
        <dbReference type="Proteomes" id="UP000175968"/>
    </source>
</evidence>
<dbReference type="SUPFAM" id="SSF53850">
    <property type="entry name" value="Periplasmic binding protein-like II"/>
    <property type="match status" value="1"/>
</dbReference>
<dbReference type="InterPro" id="IPR023346">
    <property type="entry name" value="Lysozyme-like_dom_sf"/>
</dbReference>
<dbReference type="AlphaFoldDB" id="A0AAC9I4X2"/>
<dbReference type="KEGG" id="fgl:EM308_11955"/>
<evidence type="ECO:0000256" key="3">
    <source>
        <dbReference type="ARBA" id="ARBA00023237"/>
    </source>
</evidence>
<dbReference type="Gene3D" id="1.10.530.10">
    <property type="match status" value="1"/>
</dbReference>
<accession>A0AAC9I4X2</accession>
<keyword evidence="3" id="KW-0472">Membrane</keyword>
<protein>
    <recommendedName>
        <fullName evidence="4">Solute-binding protein family 3/N-terminal domain-containing protein</fullName>
    </recommendedName>
</protein>
<keyword evidence="3" id="KW-0998">Cell outer membrane</keyword>
<keyword evidence="6" id="KW-1185">Reference proteome</keyword>
<dbReference type="Pfam" id="PF00497">
    <property type="entry name" value="SBP_bac_3"/>
    <property type="match status" value="1"/>
</dbReference>
<organism evidence="5 6">
    <name type="scientific">Flavobacterium gilvum</name>
    <dbReference type="NCBI Taxonomy" id="1492737"/>
    <lineage>
        <taxon>Bacteria</taxon>
        <taxon>Pseudomonadati</taxon>
        <taxon>Bacteroidota</taxon>
        <taxon>Flavobacteriia</taxon>
        <taxon>Flavobacteriales</taxon>
        <taxon>Flavobacteriaceae</taxon>
        <taxon>Flavobacterium</taxon>
    </lineage>
</organism>
<dbReference type="Proteomes" id="UP000175968">
    <property type="component" value="Chromosome"/>
</dbReference>
<dbReference type="CDD" id="cd13403">
    <property type="entry name" value="MLTF-like"/>
    <property type="match status" value="1"/>
</dbReference>
<name>A0AAC9I4X2_9FLAO</name>
<evidence type="ECO:0000259" key="4">
    <source>
        <dbReference type="SMART" id="SM00062"/>
    </source>
</evidence>
<dbReference type="Gene3D" id="3.40.190.10">
    <property type="entry name" value="Periplasmic binding protein-like II"/>
    <property type="match status" value="2"/>
</dbReference>
<evidence type="ECO:0000256" key="1">
    <source>
        <dbReference type="ARBA" id="ARBA00004339"/>
    </source>
</evidence>
<dbReference type="PANTHER" id="PTHR37423">
    <property type="entry name" value="SOLUBLE LYTIC MUREIN TRANSGLYCOSYLASE-RELATED"/>
    <property type="match status" value="1"/>
</dbReference>
<proteinExistence type="inferred from homology"/>
<dbReference type="InterPro" id="IPR008258">
    <property type="entry name" value="Transglycosylase_SLT_dom_1"/>
</dbReference>
<gene>
    <name evidence="5" type="ORF">EM308_11955</name>
</gene>
<feature type="domain" description="Solute-binding protein family 3/N-terminal" evidence="4">
    <location>
        <begin position="65"/>
        <end position="306"/>
    </location>
</feature>
<evidence type="ECO:0000313" key="5">
    <source>
        <dbReference type="EMBL" id="AOW10160.1"/>
    </source>
</evidence>
<dbReference type="PANTHER" id="PTHR37423:SF2">
    <property type="entry name" value="MEMBRANE-BOUND LYTIC MUREIN TRANSGLYCOSYLASE C"/>
    <property type="match status" value="1"/>
</dbReference>
<dbReference type="GO" id="GO:0009279">
    <property type="term" value="C:cell outer membrane"/>
    <property type="evidence" value="ECO:0007669"/>
    <property type="project" value="UniProtKB-SubCell"/>
</dbReference>
<dbReference type="CDD" id="cd01009">
    <property type="entry name" value="PBP2_YfhD_N"/>
    <property type="match status" value="1"/>
</dbReference>
<dbReference type="InterPro" id="IPR001638">
    <property type="entry name" value="Solute-binding_3/MltF_N"/>
</dbReference>
<comment type="subcellular location">
    <subcellularLocation>
        <location evidence="1">Cell outer membrane</location>
        <topology evidence="1">Peripheral membrane protein</topology>
    </subcellularLocation>
</comment>
<dbReference type="Pfam" id="PF01464">
    <property type="entry name" value="SLT"/>
    <property type="match status" value="1"/>
</dbReference>
<dbReference type="RefSeq" id="WP_051877773.1">
    <property type="nucleotide sequence ID" value="NZ_CP017479.1"/>
</dbReference>
<dbReference type="SUPFAM" id="SSF53955">
    <property type="entry name" value="Lysozyme-like"/>
    <property type="match status" value="1"/>
</dbReference>
<reference evidence="5 6" key="1">
    <citation type="submission" date="2016-10" db="EMBL/GenBank/DDBJ databases">
        <title>Flavobacterium gilvum sp. nov., isolated from stream water.</title>
        <authorList>
            <person name="Shin S.-K."/>
            <person name="Cho Y.-J."/>
            <person name="Yi H."/>
        </authorList>
    </citation>
    <scope>NUCLEOTIDE SEQUENCE [LARGE SCALE GENOMIC DNA]</scope>
    <source>
        <strain evidence="5 6">EM1308</strain>
    </source>
</reference>
<dbReference type="SMART" id="SM00062">
    <property type="entry name" value="PBPb"/>
    <property type="match status" value="1"/>
</dbReference>
<dbReference type="EMBL" id="CP017479">
    <property type="protein sequence ID" value="AOW10160.1"/>
    <property type="molecule type" value="Genomic_DNA"/>
</dbReference>
<dbReference type="PROSITE" id="PS51257">
    <property type="entry name" value="PROKAR_LIPOPROTEIN"/>
    <property type="match status" value="1"/>
</dbReference>
<comment type="similarity">
    <text evidence="2">Belongs to the transglycosylase Slt family.</text>
</comment>
<sequence>MHPIKIILVFLIVLLSSVSCKQEKDKSVLISKKDTTWYNFNSENEFLGLGKQQFGDLDSMVARRRIRALVPYTHLYYSINLDKRSGIAFEALTLFENKINEHLHLKPHQVRIIFIPVNRSQVIPLLEQGYGDIGYAGLAITEERKKKVDFSIPSITGLKEIIVGGTKSPKLNSLADLSGKEVYLREGSSYESAVVKLNDSLKNKGIKPIIIKSIDPYLESEDILEMINSGVIPFSAMVDDVAQLWAKVMPNLVLYEKIPLARNISYGMVFRKNSPKLKKATDIFLEKNAKGTLIGNTLYNKYVKNTDLLPEIYTKKTFSQVNVLKAPFLKYADRYQLDWLLLVAQGYQESGLNQALVSHKGAVGIMQVLPKTAAGKPFYIRNINKIDNNVHAGVKYMRFLIDRYFSDPKIDKLNRHLLALAAYNAGPARVIQLRAIAKTKGLNPDLWFDNVELIAANEIGQETVQYVSNIYKFYASYRALSYYAEQRGKKLRP</sequence>
<evidence type="ECO:0000256" key="2">
    <source>
        <dbReference type="ARBA" id="ARBA00007734"/>
    </source>
</evidence>